<dbReference type="Proteomes" id="UP001321479">
    <property type="component" value="Segment"/>
</dbReference>
<evidence type="ECO:0000313" key="1">
    <source>
        <dbReference type="EMBL" id="BCS82919.1"/>
    </source>
</evidence>
<reference evidence="1 2" key="1">
    <citation type="submission" date="2021-02" db="EMBL/GenBank/DDBJ databases">
        <title>Cotonvirus japonicus, which uses Golgi apparatus of host cells for its virion factory, phylogenetically links tailed tupanvirus and icosahedral mimivirus.</title>
        <authorList>
            <person name="Takahashi H."/>
            <person name="Fukaya S."/>
            <person name="Song C."/>
            <person name="Murata K."/>
            <person name="Takemura M."/>
        </authorList>
    </citation>
    <scope>NUCLEOTIDE SEQUENCE [LARGE SCALE GENOMIC DNA]</scope>
</reference>
<protein>
    <submittedName>
        <fullName evidence="1">Uncharacterized protein</fullName>
    </submittedName>
</protein>
<name>A0ABM7NRZ2_9VIRU</name>
<keyword evidence="2" id="KW-1185">Reference proteome</keyword>
<dbReference type="GeneID" id="80558124"/>
<dbReference type="EMBL" id="AP024483">
    <property type="protein sequence ID" value="BCS82919.1"/>
    <property type="molecule type" value="Genomic_DNA"/>
</dbReference>
<organism evidence="1 2">
    <name type="scientific">Cotonvirus japonicus</name>
    <dbReference type="NCBI Taxonomy" id="2811091"/>
    <lineage>
        <taxon>Viruses</taxon>
        <taxon>Varidnaviria</taxon>
        <taxon>Bamfordvirae</taxon>
        <taxon>Nucleocytoviricota</taxon>
        <taxon>Megaviricetes</taxon>
        <taxon>Imitervirales</taxon>
        <taxon>Mimiviridae</taxon>
        <taxon>Megamimivirinae</taxon>
        <taxon>Cotonvirus</taxon>
        <taxon>Cotonvirus japonicum</taxon>
    </lineage>
</organism>
<accession>A0ABM7NRZ2</accession>
<sequence length="225" mass="26380">MSNKLEQLIFEQFLEIVEKIADKSADCFDFDKCDFAYRVRNNVGHRLLDVNYVIKDDCNRPRDVMISIDITNICYEDLVTCKWVNYLTKLAKEYVSDICPPKYIIIKEEPRRCRVPPPEWKPFPCKKTTTIIRRIEPIEHEPECEVIIEKGCECLPLCERAPCIPKEEIIIKYEQAPEKCCVRTSLVEDHDHSKHGWATHKGNPDYNNHEWKKCCSSSSQSHGHH</sequence>
<evidence type="ECO:0000313" key="2">
    <source>
        <dbReference type="Proteomes" id="UP001321479"/>
    </source>
</evidence>
<dbReference type="RefSeq" id="YP_010841527.1">
    <property type="nucleotide sequence ID" value="NC_079139.1"/>
</dbReference>
<proteinExistence type="predicted"/>